<evidence type="ECO:0000313" key="2">
    <source>
        <dbReference type="Proteomes" id="UP001305002"/>
    </source>
</evidence>
<geneLocation type="plasmid" evidence="1 2">
    <name>unnamed</name>
</geneLocation>
<protein>
    <recommendedName>
        <fullName evidence="3">Sigma-70 family RNA polymerase sigma factor</fullName>
    </recommendedName>
</protein>
<reference evidence="1 2" key="2">
    <citation type="journal article" date="2024" name="Microb. Biotechnol.">
        <title>The involvement of multiple ABC transporters in daunorubicin efflux in Streptomyces coeruleorubidus.</title>
        <authorList>
            <person name="Dong J."/>
            <person name="Ning J."/>
            <person name="Tian Y."/>
            <person name="Li H."/>
            <person name="Chen H."/>
            <person name="Guan W."/>
        </authorList>
    </citation>
    <scope>NUCLEOTIDE SEQUENCE [LARGE SCALE GENOMIC DNA]</scope>
    <source>
        <strain evidence="1 2">CICC 11043</strain>
    </source>
</reference>
<dbReference type="EMBL" id="CP137525">
    <property type="protein sequence ID" value="WOT40712.1"/>
    <property type="molecule type" value="Genomic_DNA"/>
</dbReference>
<keyword evidence="2" id="KW-1185">Reference proteome</keyword>
<reference evidence="1 2" key="1">
    <citation type="journal article" date="2021" name="J. Microbiol. Biotechnol.">
        <title>An Efficient Markerless Deletion System Suitable for the Industrial Strains of Streptomyces.</title>
        <authorList>
            <person name="Dong J."/>
            <person name="Wei J."/>
            <person name="Li H."/>
            <person name="Zhao S."/>
            <person name="Guan W."/>
        </authorList>
    </citation>
    <scope>NUCLEOTIDE SEQUENCE [LARGE SCALE GENOMIC DNA]</scope>
    <source>
        <strain evidence="1 2">CICC 11043</strain>
    </source>
</reference>
<proteinExistence type="predicted"/>
<organism evidence="1 2">
    <name type="scientific">Streptomyces coeruleorubidus</name>
    <dbReference type="NCBI Taxonomy" id="116188"/>
    <lineage>
        <taxon>Bacteria</taxon>
        <taxon>Bacillati</taxon>
        <taxon>Actinomycetota</taxon>
        <taxon>Actinomycetes</taxon>
        <taxon>Kitasatosporales</taxon>
        <taxon>Streptomycetaceae</taxon>
        <taxon>Streptomyces</taxon>
    </lineage>
</organism>
<dbReference type="Proteomes" id="UP001305002">
    <property type="component" value="Plasmid unnamed"/>
</dbReference>
<keyword evidence="1" id="KW-0614">Plasmid</keyword>
<dbReference type="RefSeq" id="WP_317928378.1">
    <property type="nucleotide sequence ID" value="NZ_CP137525.1"/>
</dbReference>
<sequence length="248" mass="27208">MHRQLVPVWRRRTRHDRADDPVLPGAPDLVGAPEVSPPSFKGLERGTIQLAHALRARQAALEGGERMVDRFSLEVFGRHGARWREAVSTALLGEWAAPLKSRGRVGLDALAGLRREAEALHRQLMPLWRRRTLGRRWLLLDTPLGDGLTLYDLVADRGQHLDDPAGYCTDDAHLASVLGALHPDERAVAMAWGQAGVRTWAEAALVAGAADPVAAGERVRRKLKRLAALHRQRTAAATVTRTAAARAF</sequence>
<accession>A0ABZ0KS90</accession>
<name>A0ABZ0KS90_STRC4</name>
<gene>
    <name evidence="1" type="ORF">R5U08_42265</name>
</gene>
<evidence type="ECO:0000313" key="1">
    <source>
        <dbReference type="EMBL" id="WOT40712.1"/>
    </source>
</evidence>
<evidence type="ECO:0008006" key="3">
    <source>
        <dbReference type="Google" id="ProtNLM"/>
    </source>
</evidence>